<dbReference type="InterPro" id="IPR014030">
    <property type="entry name" value="Ketoacyl_synth_N"/>
</dbReference>
<dbReference type="GO" id="GO:0004312">
    <property type="term" value="F:fatty acid synthase activity"/>
    <property type="evidence" value="ECO:0007669"/>
    <property type="project" value="TreeGrafter"/>
</dbReference>
<keyword evidence="7" id="KW-0808">Transferase</keyword>
<dbReference type="CDD" id="cd00833">
    <property type="entry name" value="PKS"/>
    <property type="match status" value="3"/>
</dbReference>
<dbReference type="SUPFAM" id="SSF47336">
    <property type="entry name" value="ACP-like"/>
    <property type="match status" value="5"/>
</dbReference>
<dbReference type="SMART" id="SM00826">
    <property type="entry name" value="PKS_DH"/>
    <property type="match status" value="1"/>
</dbReference>
<dbReference type="PANTHER" id="PTHR43775">
    <property type="entry name" value="FATTY ACID SYNTHASE"/>
    <property type="match status" value="1"/>
</dbReference>
<gene>
    <name evidence="15" type="ORF">J3U88_12645</name>
</gene>
<dbReference type="CDD" id="cd08953">
    <property type="entry name" value="KR_2_SDR_x"/>
    <property type="match status" value="1"/>
</dbReference>
<dbReference type="InterPro" id="IPR023213">
    <property type="entry name" value="CAT-like_dom_sf"/>
</dbReference>
<evidence type="ECO:0000259" key="13">
    <source>
        <dbReference type="PROSITE" id="PS52004"/>
    </source>
</evidence>
<dbReference type="SMART" id="SM00825">
    <property type="entry name" value="PKS_KS"/>
    <property type="match status" value="3"/>
</dbReference>
<feature type="region of interest" description="Disordered" evidence="11">
    <location>
        <begin position="757"/>
        <end position="811"/>
    </location>
</feature>
<dbReference type="PANTHER" id="PTHR43775:SF37">
    <property type="entry name" value="SI:DKEY-61P9.11"/>
    <property type="match status" value="1"/>
</dbReference>
<dbReference type="Gene3D" id="1.10.1200.10">
    <property type="entry name" value="ACP-like"/>
    <property type="match status" value="5"/>
</dbReference>
<keyword evidence="6" id="KW-0597">Phosphoprotein</keyword>
<feature type="domain" description="Ketosynthase family 3 (KS3)" evidence="13">
    <location>
        <begin position="812"/>
        <end position="1243"/>
    </location>
</feature>
<dbReference type="CDD" id="cd06558">
    <property type="entry name" value="crotonase-like"/>
    <property type="match status" value="1"/>
</dbReference>
<dbReference type="InterPro" id="IPR020845">
    <property type="entry name" value="AMP-binding_CS"/>
</dbReference>
<evidence type="ECO:0000256" key="11">
    <source>
        <dbReference type="SAM" id="MobiDB-lite"/>
    </source>
</evidence>
<keyword evidence="4" id="KW-0596">Phosphopantetheine</keyword>
<feature type="domain" description="Carrier" evidence="12">
    <location>
        <begin position="2518"/>
        <end position="2593"/>
    </location>
</feature>
<dbReference type="InterPro" id="IPR054514">
    <property type="entry name" value="RhiE-like_linker"/>
</dbReference>
<dbReference type="InterPro" id="IPR045851">
    <property type="entry name" value="AMP-bd_C_sf"/>
</dbReference>
<evidence type="ECO:0000256" key="4">
    <source>
        <dbReference type="ARBA" id="ARBA00022450"/>
    </source>
</evidence>
<comment type="pathway">
    <text evidence="3">Antibiotic biosynthesis.</text>
</comment>
<dbReference type="CDD" id="cd05930">
    <property type="entry name" value="A_NRPS"/>
    <property type="match status" value="1"/>
</dbReference>
<evidence type="ECO:0000256" key="2">
    <source>
        <dbReference type="ARBA" id="ARBA00004496"/>
    </source>
</evidence>
<evidence type="ECO:0000259" key="14">
    <source>
        <dbReference type="PROSITE" id="PS52019"/>
    </source>
</evidence>
<dbReference type="Pfam" id="PF00378">
    <property type="entry name" value="ECH_1"/>
    <property type="match status" value="1"/>
</dbReference>
<dbReference type="InterPro" id="IPR000873">
    <property type="entry name" value="AMP-dep_synth/lig_dom"/>
</dbReference>
<dbReference type="Gene3D" id="1.10.1240.100">
    <property type="match status" value="3"/>
</dbReference>
<dbReference type="PROSITE" id="PS00012">
    <property type="entry name" value="PHOSPHOPANTETHEINE"/>
    <property type="match status" value="3"/>
</dbReference>
<organism evidence="15 16">
    <name type="scientific">Acanthopleuribacter pedis</name>
    <dbReference type="NCBI Taxonomy" id="442870"/>
    <lineage>
        <taxon>Bacteria</taxon>
        <taxon>Pseudomonadati</taxon>
        <taxon>Acidobacteriota</taxon>
        <taxon>Holophagae</taxon>
        <taxon>Acanthopleuribacterales</taxon>
        <taxon>Acanthopleuribacteraceae</taxon>
        <taxon>Acanthopleuribacter</taxon>
    </lineage>
</organism>
<feature type="active site" description="Proton acceptor; for dehydratase activity" evidence="10">
    <location>
        <position position="3276"/>
    </location>
</feature>
<dbReference type="FunFam" id="3.40.50.12780:FF:000012">
    <property type="entry name" value="Non-ribosomal peptide synthetase"/>
    <property type="match status" value="1"/>
</dbReference>
<dbReference type="Pfam" id="PF02801">
    <property type="entry name" value="Ketoacyl-synt_C"/>
    <property type="match status" value="3"/>
</dbReference>
<feature type="domain" description="Carrier" evidence="12">
    <location>
        <begin position="1438"/>
        <end position="1512"/>
    </location>
</feature>
<dbReference type="InterPro" id="IPR018201">
    <property type="entry name" value="Ketoacyl_synth_AS"/>
</dbReference>
<comment type="subcellular location">
    <subcellularLocation>
        <location evidence="2">Cytoplasm</location>
    </subcellularLocation>
</comment>
<dbReference type="GO" id="GO:0005737">
    <property type="term" value="C:cytoplasm"/>
    <property type="evidence" value="ECO:0007669"/>
    <property type="project" value="UniProtKB-SubCell"/>
</dbReference>
<dbReference type="InterPro" id="IPR006162">
    <property type="entry name" value="Ppantetheine_attach_site"/>
</dbReference>
<dbReference type="Pfam" id="PF08659">
    <property type="entry name" value="KR"/>
    <property type="match status" value="1"/>
</dbReference>
<evidence type="ECO:0000256" key="9">
    <source>
        <dbReference type="ARBA" id="ARBA00049556"/>
    </source>
</evidence>
<feature type="compositionally biased region" description="Low complexity" evidence="11">
    <location>
        <begin position="764"/>
        <end position="783"/>
    </location>
</feature>
<feature type="domain" description="Carrier" evidence="12">
    <location>
        <begin position="3983"/>
        <end position="4059"/>
    </location>
</feature>
<dbReference type="InterPro" id="IPR014031">
    <property type="entry name" value="Ketoacyl_synth_C"/>
</dbReference>
<feature type="region of interest" description="C-terminal hotdog fold" evidence="10">
    <location>
        <begin position="3384"/>
        <end position="3537"/>
    </location>
</feature>
<dbReference type="Gene3D" id="3.40.50.980">
    <property type="match status" value="2"/>
</dbReference>
<dbReference type="SMART" id="SM01294">
    <property type="entry name" value="PKS_PP_betabranch"/>
    <property type="match status" value="3"/>
</dbReference>
<feature type="region of interest" description="N-terminal hotdog fold" evidence="10">
    <location>
        <begin position="3247"/>
        <end position="3370"/>
    </location>
</feature>
<dbReference type="InterPro" id="IPR036736">
    <property type="entry name" value="ACP-like_sf"/>
</dbReference>
<dbReference type="PROSITE" id="PS52019">
    <property type="entry name" value="PKS_MFAS_DH"/>
    <property type="match status" value="1"/>
</dbReference>
<comment type="cofactor">
    <cofactor evidence="1">
        <name>pantetheine 4'-phosphate</name>
        <dbReference type="ChEBI" id="CHEBI:47942"/>
    </cofactor>
</comment>
<dbReference type="Pfam" id="PF21089">
    <property type="entry name" value="PKS_DH_N"/>
    <property type="match status" value="1"/>
</dbReference>
<feature type="domain" description="Ketosynthase family 3 (KS3)" evidence="13">
    <location>
        <begin position="4119"/>
        <end position="4550"/>
    </location>
</feature>
<evidence type="ECO:0000313" key="15">
    <source>
        <dbReference type="EMBL" id="MBO1319313.1"/>
    </source>
</evidence>
<dbReference type="Gene3D" id="3.30.559.30">
    <property type="entry name" value="Nonribosomal peptide synthetase, condensation domain"/>
    <property type="match status" value="1"/>
</dbReference>
<dbReference type="PROSITE" id="PS00166">
    <property type="entry name" value="ENOYL_COA_HYDRATASE"/>
    <property type="match status" value="1"/>
</dbReference>
<dbReference type="Pfam" id="PF00109">
    <property type="entry name" value="ketoacyl-synt"/>
    <property type="match status" value="3"/>
</dbReference>
<dbReference type="Pfam" id="PF22336">
    <property type="entry name" value="RhiE-like_linker"/>
    <property type="match status" value="2"/>
</dbReference>
<dbReference type="GO" id="GO:0004315">
    <property type="term" value="F:3-oxoacyl-[acyl-carrier-protein] synthase activity"/>
    <property type="evidence" value="ECO:0007669"/>
    <property type="project" value="InterPro"/>
</dbReference>
<dbReference type="Gene3D" id="3.10.129.110">
    <property type="entry name" value="Polyketide synthase dehydratase"/>
    <property type="match status" value="1"/>
</dbReference>
<dbReference type="PROSITE" id="PS00606">
    <property type="entry name" value="KS3_1"/>
    <property type="match status" value="1"/>
</dbReference>
<dbReference type="Pfam" id="PF00550">
    <property type="entry name" value="PP-binding"/>
    <property type="match status" value="5"/>
</dbReference>
<keyword evidence="8" id="KW-0677">Repeat</keyword>
<comment type="catalytic activity">
    <reaction evidence="9">
        <text>a (3S)-3-hydroxyacyl-CoA + NAD(+) = a 3-oxoacyl-CoA + NADH + H(+)</text>
        <dbReference type="Rhea" id="RHEA:22432"/>
        <dbReference type="ChEBI" id="CHEBI:15378"/>
        <dbReference type="ChEBI" id="CHEBI:57318"/>
        <dbReference type="ChEBI" id="CHEBI:57540"/>
        <dbReference type="ChEBI" id="CHEBI:57945"/>
        <dbReference type="ChEBI" id="CHEBI:90726"/>
        <dbReference type="EC" id="1.1.1.35"/>
    </reaction>
</comment>
<accession>A0A8J7QJF1</accession>
<protein>
    <submittedName>
        <fullName evidence="15">Amino acid adenylation domain-containing protein</fullName>
    </submittedName>
</protein>
<dbReference type="NCBIfam" id="TIGR01733">
    <property type="entry name" value="AA-adenyl-dom"/>
    <property type="match status" value="1"/>
</dbReference>
<evidence type="ECO:0000313" key="16">
    <source>
        <dbReference type="Proteomes" id="UP000664417"/>
    </source>
</evidence>
<dbReference type="GO" id="GO:0006633">
    <property type="term" value="P:fatty acid biosynthetic process"/>
    <property type="evidence" value="ECO:0007669"/>
    <property type="project" value="InterPro"/>
</dbReference>
<dbReference type="InterPro" id="IPR020841">
    <property type="entry name" value="PKS_Beta-ketoAc_synthase_dom"/>
</dbReference>
<dbReference type="Gene3D" id="6.20.390.20">
    <property type="match status" value="1"/>
</dbReference>
<dbReference type="InterPro" id="IPR018376">
    <property type="entry name" value="Enoyl-CoA_hyd/isom_CS"/>
</dbReference>
<feature type="domain" description="PKS/mFAS DH" evidence="14">
    <location>
        <begin position="3247"/>
        <end position="3537"/>
    </location>
</feature>
<feature type="region of interest" description="Disordered" evidence="11">
    <location>
        <begin position="2595"/>
        <end position="2649"/>
    </location>
</feature>
<feature type="compositionally biased region" description="Polar residues" evidence="11">
    <location>
        <begin position="786"/>
        <end position="803"/>
    </location>
</feature>
<evidence type="ECO:0000259" key="12">
    <source>
        <dbReference type="PROSITE" id="PS50075"/>
    </source>
</evidence>
<dbReference type="InterPro" id="IPR050091">
    <property type="entry name" value="PKS_NRPS_Biosynth_Enz"/>
</dbReference>
<dbReference type="InterPro" id="IPR049552">
    <property type="entry name" value="PKS_DH_N"/>
</dbReference>
<dbReference type="Pfam" id="PF14765">
    <property type="entry name" value="PS-DH"/>
    <property type="match status" value="1"/>
</dbReference>
<dbReference type="FunFam" id="2.30.38.10:FF:000001">
    <property type="entry name" value="Non-ribosomal peptide synthetase PvdI"/>
    <property type="match status" value="1"/>
</dbReference>
<feature type="domain" description="Ketosynthase family 3 (KS3)" evidence="13">
    <location>
        <begin position="2650"/>
        <end position="3074"/>
    </location>
</feature>
<comment type="caution">
    <text evidence="15">The sequence shown here is derived from an EMBL/GenBank/DDBJ whole genome shotgun (WGS) entry which is preliminary data.</text>
</comment>
<evidence type="ECO:0000256" key="8">
    <source>
        <dbReference type="ARBA" id="ARBA00022737"/>
    </source>
</evidence>
<dbReference type="SUPFAM" id="SSF52777">
    <property type="entry name" value="CoA-dependent acyltransferases"/>
    <property type="match status" value="2"/>
</dbReference>
<dbReference type="InterPro" id="IPR016039">
    <property type="entry name" value="Thiolase-like"/>
</dbReference>
<dbReference type="InterPro" id="IPR009081">
    <property type="entry name" value="PP-bd_ACP"/>
</dbReference>
<dbReference type="Proteomes" id="UP000664417">
    <property type="component" value="Unassembled WGS sequence"/>
</dbReference>
<dbReference type="SUPFAM" id="SSF53901">
    <property type="entry name" value="Thiolase-like"/>
    <property type="match status" value="3"/>
</dbReference>
<dbReference type="Pfam" id="PF13193">
    <property type="entry name" value="AMP-binding_C"/>
    <property type="match status" value="1"/>
</dbReference>
<feature type="region of interest" description="Disordered" evidence="11">
    <location>
        <begin position="4067"/>
        <end position="4099"/>
    </location>
</feature>
<dbReference type="Pfam" id="PF16197">
    <property type="entry name" value="KAsynt_C_assoc"/>
    <property type="match status" value="1"/>
</dbReference>
<evidence type="ECO:0000256" key="1">
    <source>
        <dbReference type="ARBA" id="ARBA00001957"/>
    </source>
</evidence>
<evidence type="ECO:0000256" key="6">
    <source>
        <dbReference type="ARBA" id="ARBA00022553"/>
    </source>
</evidence>
<dbReference type="InterPro" id="IPR049900">
    <property type="entry name" value="PKS_mFAS_DH"/>
</dbReference>
<feature type="region of interest" description="Disordered" evidence="11">
    <location>
        <begin position="647"/>
        <end position="674"/>
    </location>
</feature>
<dbReference type="InterPro" id="IPR020806">
    <property type="entry name" value="PKS_PP-bd"/>
</dbReference>
<feature type="compositionally biased region" description="Low complexity" evidence="11">
    <location>
        <begin position="33"/>
        <end position="49"/>
    </location>
</feature>
<dbReference type="PROSITE" id="PS50075">
    <property type="entry name" value="CARRIER"/>
    <property type="match status" value="5"/>
</dbReference>
<feature type="region of interest" description="Disordered" evidence="11">
    <location>
        <begin position="1513"/>
        <end position="1534"/>
    </location>
</feature>
<proteinExistence type="predicted"/>
<feature type="active site" description="Proton donor; for dehydratase activity" evidence="10">
    <location>
        <position position="3443"/>
    </location>
</feature>
<dbReference type="InterPro" id="IPR010071">
    <property type="entry name" value="AA_adenyl_dom"/>
</dbReference>
<evidence type="ECO:0000256" key="7">
    <source>
        <dbReference type="ARBA" id="ARBA00022679"/>
    </source>
</evidence>
<dbReference type="InterPro" id="IPR025110">
    <property type="entry name" value="AMP-bd_C"/>
</dbReference>
<dbReference type="Pfam" id="PF00668">
    <property type="entry name" value="Condensation"/>
    <property type="match status" value="1"/>
</dbReference>
<dbReference type="GO" id="GO:0031177">
    <property type="term" value="F:phosphopantetheine binding"/>
    <property type="evidence" value="ECO:0007669"/>
    <property type="project" value="InterPro"/>
</dbReference>
<dbReference type="NCBIfam" id="NF005496">
    <property type="entry name" value="PRK07110.1"/>
    <property type="match status" value="1"/>
</dbReference>
<dbReference type="EMBL" id="JAFREP010000010">
    <property type="protein sequence ID" value="MBO1319313.1"/>
    <property type="molecule type" value="Genomic_DNA"/>
</dbReference>
<name>A0A8J7QJF1_9BACT</name>
<feature type="domain" description="Carrier" evidence="12">
    <location>
        <begin position="676"/>
        <end position="750"/>
    </location>
</feature>
<dbReference type="FunFam" id="3.40.50.980:FF:000001">
    <property type="entry name" value="Non-ribosomal peptide synthetase"/>
    <property type="match status" value="1"/>
</dbReference>
<dbReference type="SUPFAM" id="SSF51735">
    <property type="entry name" value="NAD(P)-binding Rossmann-fold domains"/>
    <property type="match status" value="1"/>
</dbReference>
<dbReference type="Gene3D" id="3.90.226.10">
    <property type="entry name" value="2-enoyl-CoA Hydratase, Chain A, domain 1"/>
    <property type="match status" value="1"/>
</dbReference>
<dbReference type="Gene3D" id="3.40.50.720">
    <property type="entry name" value="NAD(P)-binding Rossmann-like Domain"/>
    <property type="match status" value="1"/>
</dbReference>
<dbReference type="GO" id="GO:0003857">
    <property type="term" value="F:(3S)-3-hydroxyacyl-CoA dehydrogenase (NAD+) activity"/>
    <property type="evidence" value="ECO:0007669"/>
    <property type="project" value="UniProtKB-EC"/>
</dbReference>
<evidence type="ECO:0000256" key="3">
    <source>
        <dbReference type="ARBA" id="ARBA00004792"/>
    </source>
</evidence>
<dbReference type="SMART" id="SM00822">
    <property type="entry name" value="PKS_KR"/>
    <property type="match status" value="1"/>
</dbReference>
<dbReference type="InterPro" id="IPR001753">
    <property type="entry name" value="Enoyl-CoA_hydra/iso"/>
</dbReference>
<dbReference type="InterPro" id="IPR029045">
    <property type="entry name" value="ClpP/crotonase-like_dom_sf"/>
</dbReference>
<dbReference type="InterPro" id="IPR013968">
    <property type="entry name" value="PKS_KR"/>
</dbReference>
<dbReference type="Gene3D" id="3.30.300.30">
    <property type="match status" value="1"/>
</dbReference>
<dbReference type="SMART" id="SM00823">
    <property type="entry name" value="PKS_PP"/>
    <property type="match status" value="5"/>
</dbReference>
<feature type="region of interest" description="Disordered" evidence="11">
    <location>
        <begin position="32"/>
        <end position="62"/>
    </location>
</feature>
<dbReference type="InterPro" id="IPR036291">
    <property type="entry name" value="NAD(P)-bd_dom_sf"/>
</dbReference>
<feature type="domain" description="Carrier" evidence="12">
    <location>
        <begin position="565"/>
        <end position="642"/>
    </location>
</feature>
<dbReference type="PROSITE" id="PS00455">
    <property type="entry name" value="AMP_BINDING"/>
    <property type="match status" value="1"/>
</dbReference>
<dbReference type="Gene3D" id="3.40.47.10">
    <property type="match status" value="3"/>
</dbReference>
<dbReference type="InterPro" id="IPR001242">
    <property type="entry name" value="Condensation_dom"/>
</dbReference>
<dbReference type="Gene3D" id="2.30.38.10">
    <property type="entry name" value="Luciferase, Domain 3"/>
    <property type="match status" value="1"/>
</dbReference>
<sequence length="4745" mass="515183">MNKAIEQIYRKVAAKELTKAEAMTLLRRIQAGTDPATDPTATPVSSPAAVSPPPVLPKPSGIALSDPASLPTRYPAGPARPVYTLAPLDPVTPAAVQASYSLHYLGDGVWVLRAAAADGLDARAVVATLRAAAEPRVLVQMGAGWAIPTAEIPVPVIAVFNGDVQGAALCRAARCDLVLWSAEGRYHAGSCSAEERAFLAFRFGSTIANLLCGDRAVTGDALQQAGCDGAVFPAADVEHQALQLAHAFKVASPKAANLLKKHLAQTDLFPEPERTGYPLTTAAVATPGAPEKVALAADVVEMAVYPNGVVLVTLCDRDSKNAFSPGIAAGLFEVFDKLRASDAYKVMVLTGYDHLFASGGTRDGLIAIQQGATRYADAPIYHMLLACPVPVIAAMQGHAVGAGLAMGLYCDVQVYAEESVYSSRFMRYGFTPGFGSTLIFPHRFGHDLGRELLFTAADIKGHQLKRRAPFLNVVPRRAVLAQALALAAQMATATRAERVREKAKRAQILLSRLDAVVERELVMHEQTFVGSAETLRRIENEYAAGPAAKVPVPPAPQPAQQAAEALGEDVLETLRSMLAEELCMETDLVDEYMLLTELGLDSITGVTWVRRINAHFDLDIPATRIYDFANLKTFAEAVAAEIPHQPKTAIQADQPASAPETASPPVAVSADPNLSESVRDTLRSMLAEELCMDDDLVEDHALLTDMGLDSITGVTWIRRINAHYALDLSATKIYDHATLVDFAAYVAGEVAGTTPAPAAPTPAPAQAITQPKPAPKAVAAEPKSQVPKQQTTVPKPTVASQPAPSCREPRGQRGVAVVGMAGRFPMAENIDQFWQNIRDGRDCITEIPADRWDWRDYDDGREETRGIRYGGFIEDIALFDPLFFGIAPKEARFMDPQQRLLLLYTQKALDHAGLTAADLQQDRTGVFIAAAPGDYARIAASAAAGPLGLTAMAPSVIPNRISYTFNLKGPSECTETVCASVFTALHHAVQSIERGECEQAIVGGVHLLLSPMQFNSVAAMGYLSPDGRSRPFQKDAAGFARAEGVGVLILRAGEKARDDNSIHAWVRGTGVAHGGRGLSLTAPSETGMKTAMMQAWRAAGVDPREVALIEAHGTATPLGDGIEIEALKAGYREIAGDFEAGATIPPPCRISSLKPIIGHSEIVSGMAALIKVIQAMNHGVLPGLPHLGERHEHVSLEGSPFLIEKDNRPWPNRFDASGKPVPRRAGLNSYGFGGVNAHVLLEAGEQPHPQRDGSEGPFLLVLSAPSQAQLFTLAAKLREHLEHHQVDMTNLCYTLQLGREARDHRLALVADSRADAVTKLAGVADADNRRQQRIYLGDAGPKGADRLPRHIRNMVGPQQIEASFARRDWDALAQLWIGGIALPWAAAYRDRAVRRIPLPGHYFDLARYWVDGPQPAAPAATPTQKTEPVAPVAPTTDLSLETRVTAIIAELVDLDPERIERDRPLHYLGWDSVLTLEMGRRLQEGFGVALGNRELLEQDTVVKLVDLLTRKGAEPVPVPTPSRQQANPGPATEPFPLAEGQLGLWLLQKADPRMTAYNVPITLATRQAVDVPKLREACRLLLVKHPVLQTSFLSSDTGKPRQVHDVDKPLFFEQGVLPAGEPERIALLKTTFKQPFRLDGDPLMRVHLFSAGEHDHVLLVTLHHIIFDGTSMKTFIADLLTTYTALCDGREPQTAPQADGGYADFVAWEQNHLAEQGDQLSAWWRDHLAGPLPVLALNTDRPRTRQRTFEGASLFSHLSQARGDRVRALAKQHGVSTFVAMLAIYKVLLFRHTHQQDIVVGTPTSGRPQPRFEQTIGYFINTIAVRSRLNAAWPFRELLNRLKWQVADALDHASLPFPRLVAALGVKPGAHAPVYQTTFLLQNFFSVKEQDAFAAQFPGWSSVHGVKQEGEDDLSLHVLEGRDGFALSFGYNPELFDAETIERFAEHFNHLVDAVSDDPNQPIGAYAFLGPAEKEKVLVAWNNSREDFGPDLCLHDRFAREVRQRPQQIALERVHDQGSETLTFAALDRRVEALAGFLQSRGIGPEQLVPICFRRSFDMVVAMLGVLRAGGAFVPMDPDHPAERLRFLVEDTDARLVLTSAELVERVAAAGVTTIALDRDQEAIQAAGPAQRGTVTPENLAYVIYTSGSTGKPKGVMIEHRQIRNTLQFLAARYPLAENDAYLLKTNTTFDVSLSELFGWVFGRGRLVILPPGAEKDPQRLIKVLARHAITHLNFAPSALNAFLRAAQNRPDFLATNALKVLMVAGEAFPKDLVAESVAAFPRARVENIYGPTEAAIYGSYFSCSGARIHSANLPIGRPVANTHLIIVDEQMQPVPIGVPGELCLAGKGIARGYLNRPALTREKFVINPFEDDPDYRRLYRTGDLTRRLADGNVEYMGRIDHQVKVRGFRVELGEIETQLDRHALVGESVVVARRETGQLVAYFLPNDRQQVPDAQTLRDHLGAVLPDYMVPAFFVALDEIPLSSSGKVNRKDLAAREIVLDRREPPKPKAKPTATPKTRDQIASTVLDIWRAVLQVQNIAPGDAFFEAGGDSLNAVLLAERIQKVLGCAFTTTDVMHFPTVDDMATVLAKRVGAEEAPAPPEQSEQAAAEPAPPAAAEPAPSVTTTSEPPTRMETPPQPQNQKPALPEDDGVAIIGISCLFPGARNHHEFWTNLRLGSDAGVFHNQNALREKRVPEALINHPNFVPLQMAIEDRDLFDPEFFNLSSRDALLMDPQFRLLLQHSWQAVEDAGYVPDAIRDTAVYMSASTTLYQTMLHNAGEVGMQDRYVSWILAQGGTIPTRISHYLGLTGPSMFVHTNCSSSLTGLHAAFQSIRNGDATYALVGGATVPPVAAPGYMYQPGLNFSGDGRCKTFDEKADGMVGGEGVAVVLLKQARAAVADGDTIYAVLRGIAVNNDGADKAGYYAPSVRGQAAVIDKVLQTTGIDPESVGYIEAHGTGTKLGDPIEVAALGEVYRRTTDKNQFCGLGSVKTNIGHLDTASGLAGCIKVALSLYHGELPPSLHYRNPNPAVDFATSPFYVVDELTPWQRGETPRRAGLSSFGIGGTNVHALFEEPRLRPAEQTTPASDAPYLIVLSARNEERLREAAANLHRFALVPDQCPMADVAYTLQVGRVAMQERLALVVADRREMLLGLEAFLADEPGPWQRGTVGAGSSVFSAEDLAEMQEKWVRTKQWDKLVALWLQGGAVAWSRLTSQRPRRISLPTYPFARERFMAKRPVKKALHQLHPLVHENVSTLHQQAYRSRFDGGEFFLAEHVVRGEKLLPGVAYLEMARAAAVRAYGDLAETDVRLRNIVWLRPFAAASDENPIHIALEPTEQGDGIRFEIRGESETGEPPVHCRGIAEIAPSGPREPLDLAPIRDRCNRHQIDGDRCYATFRAVGVHYGPAFRLIQALHGGDREVLAQLQGDAAAEADFLLEPGMLDAALQACIGLKLKPGGDQAAAEGAPIRFSLPFALQELRVHAPLPDAAYVWIRHAEGSSADDRMRKLDIDLCDGEGRVALAMRGFSTRVVDGGEPLRTPQATEPKQRPLLFSPRWAARALAETTSPFPAGTRHIVLHCDPTHEQEALRNHAEALVMTLRSGRVETRYSDLAVRLFEEIRSLLASRREGYTFVQLLVPTPVAAGLAAVLKSAHAEQPKFIGQLLLLEGDETPEQLAGYLADNGLRPEDTVVRYRDGSREVLDWQEQDRPEAIKPVWVDGGVYLITGGAGGVGLLFAEEIAEQTEQAVLYLMGRSSLSDETRARLARIEELGASVIYRAADVCQAAEVQTLVDAIAAEQGRLDGVLHAAGVLDDGFILKKSAESFRAVLAPKVAGTLLLDKATRALDPGLFVLFSSGVGVLGGPGQADYAAANAFLNAFAEERRTQRPQRTTLSVAWPLWRDGGMQVTEARQRAMEENVGLQPMSLKDGLAAFYAAVAMPSAQVMVLDGVAERIRAFMKPRTLVREETKQPVPAEPATAAPNDVVRAATLAWVRGILADITRDDPAKIRRDTAFEQLGVDSIMQMSVIEALEKTTGELPKTLLFEYPDVGELVDHLLAEYGQSLHQSFGAAREPEPQPDAPGPAEPVADSPAPSAPTALRPFRVQPSATPHEAAPQPKADDGIAIIGISGRFPQSPDLDALWQHLLAGDNCITRADATRRHPSLSTYLGEPEDTTPRYGGFLDDTDRFDHHLFGIPEEQVLNLSPELRLFLETTWLTFEDAGYSRAALHRFQQNHETGVGVFAGIMYHQYAWTIPNPRTALLSANVSEWHIPNRTSHFFNLTGPSMAINSACSSSLSAIHTACDSLRQGNCSMAIAGGVNLTLDPSKYDLLEKSRMLDRGDRSRGFGTGSGYIPGEGVGTVLLKPLAQAVADGDRIHAVIRASFANHGGGRQMYTAPDPKQQTRLITTALQRSGIDPSTIGYVESAANGSDLGDPLEVLALKKAFAAATDRRGFCALGTVKSNLGHLEAASGMSQLAKVLLQLRHQTLVPTINAEPLNPKISFNDSAFYLQQDTRAWHPETDPQTGQTLPRRAMINSFGAGGSYNNLVIEEYQPKPVMLHPAQRARLFLFSAATEAGLAAWLDRFSDFLAIRPEIDAAALAAALAQRDHGHPHRLAVVADTVADLRGKLDLAARGTHHPDAAVFVSGQAAPVTALPAVHEGMDASELHAVAAAFVAGESQDLSPLYRGIPKHGLPMLPATLLDHGQVFRHSAVDPDLDFFLEIAEKITSGELSPEQFDQLVAEMNP</sequence>
<dbReference type="InterPro" id="IPR057326">
    <property type="entry name" value="KR_dom"/>
</dbReference>
<reference evidence="15" key="1">
    <citation type="submission" date="2021-03" db="EMBL/GenBank/DDBJ databases">
        <authorList>
            <person name="Wang G."/>
        </authorList>
    </citation>
    <scope>NUCLEOTIDE SEQUENCE</scope>
    <source>
        <strain evidence="15">KCTC 12899</strain>
    </source>
</reference>
<dbReference type="GO" id="GO:0071770">
    <property type="term" value="P:DIM/DIP cell wall layer assembly"/>
    <property type="evidence" value="ECO:0007669"/>
    <property type="project" value="TreeGrafter"/>
</dbReference>
<dbReference type="InterPro" id="IPR049551">
    <property type="entry name" value="PKS_DH_C"/>
</dbReference>
<dbReference type="PROSITE" id="PS52004">
    <property type="entry name" value="KS3_2"/>
    <property type="match status" value="3"/>
</dbReference>
<evidence type="ECO:0000256" key="5">
    <source>
        <dbReference type="ARBA" id="ARBA00022490"/>
    </source>
</evidence>
<dbReference type="Gene3D" id="3.30.559.10">
    <property type="entry name" value="Chloramphenicol acetyltransferase-like domain"/>
    <property type="match status" value="1"/>
</dbReference>
<dbReference type="SUPFAM" id="SSF52096">
    <property type="entry name" value="ClpP/crotonase"/>
    <property type="match status" value="2"/>
</dbReference>
<dbReference type="GO" id="GO:0005886">
    <property type="term" value="C:plasma membrane"/>
    <property type="evidence" value="ECO:0007669"/>
    <property type="project" value="TreeGrafter"/>
</dbReference>
<dbReference type="Pfam" id="PF00501">
    <property type="entry name" value="AMP-binding"/>
    <property type="match status" value="1"/>
</dbReference>
<dbReference type="PROSITE" id="PS00098">
    <property type="entry name" value="THIOLASE_1"/>
    <property type="match status" value="1"/>
</dbReference>
<dbReference type="InterPro" id="IPR020615">
    <property type="entry name" value="Thiolase_acyl_enz_int_AS"/>
</dbReference>
<dbReference type="InterPro" id="IPR042104">
    <property type="entry name" value="PKS_dehydratase_sf"/>
</dbReference>
<evidence type="ECO:0000256" key="10">
    <source>
        <dbReference type="PROSITE-ProRule" id="PRU01363"/>
    </source>
</evidence>
<dbReference type="InterPro" id="IPR020807">
    <property type="entry name" value="PKS_DH"/>
</dbReference>
<dbReference type="RefSeq" id="WP_207859134.1">
    <property type="nucleotide sequence ID" value="NZ_JAFREP010000010.1"/>
</dbReference>
<keyword evidence="16" id="KW-1185">Reference proteome</keyword>
<keyword evidence="5" id="KW-0963">Cytoplasm</keyword>
<dbReference type="SUPFAM" id="SSF56801">
    <property type="entry name" value="Acetyl-CoA synthetase-like"/>
    <property type="match status" value="1"/>
</dbReference>
<dbReference type="InterPro" id="IPR032821">
    <property type="entry name" value="PKS_assoc"/>
</dbReference>